<dbReference type="InterPro" id="IPR001788">
    <property type="entry name" value="RNA-dep_RNA_pol_alsuvir"/>
</dbReference>
<evidence type="ECO:0000256" key="3">
    <source>
        <dbReference type="ARBA" id="ARBA00022840"/>
    </source>
</evidence>
<feature type="compositionally biased region" description="Low complexity" evidence="5">
    <location>
        <begin position="692"/>
        <end position="701"/>
    </location>
</feature>
<dbReference type="Pfam" id="PF01660">
    <property type="entry name" value="Vmethyltransf"/>
    <property type="match status" value="1"/>
</dbReference>
<dbReference type="PROSITE" id="PS51657">
    <property type="entry name" value="PSRV_HELICASE"/>
    <property type="match status" value="1"/>
</dbReference>
<evidence type="ECO:0000259" key="7">
    <source>
        <dbReference type="PROSITE" id="PS51657"/>
    </source>
</evidence>
<evidence type="ECO:0000256" key="4">
    <source>
        <dbReference type="ARBA" id="ARBA00022953"/>
    </source>
</evidence>
<keyword evidence="3" id="KW-0067">ATP-binding</keyword>
<keyword evidence="3" id="KW-0547">Nucleotide-binding</keyword>
<organism evidence="9">
    <name type="scientific">Bactrocera kraussi Negev-like virus 1</name>
    <dbReference type="NCBI Taxonomy" id="2814080"/>
    <lineage>
        <taxon>Viruses</taxon>
        <taxon>Riboviria</taxon>
        <taxon>Negevirus</taxon>
    </lineage>
</organism>
<dbReference type="InterPro" id="IPR027351">
    <property type="entry name" value="(+)RNA_virus_helicase_core_dom"/>
</dbReference>
<evidence type="ECO:0000259" key="8">
    <source>
        <dbReference type="PROSITE" id="PS51743"/>
    </source>
</evidence>
<protein>
    <submittedName>
        <fullName evidence="9">10296</fullName>
    </submittedName>
</protein>
<dbReference type="GO" id="GO:0005524">
    <property type="term" value="F:ATP binding"/>
    <property type="evidence" value="ECO:0007669"/>
    <property type="project" value="UniProtKB-KW"/>
</dbReference>
<dbReference type="GO" id="GO:0003723">
    <property type="term" value="F:RNA binding"/>
    <property type="evidence" value="ECO:0007669"/>
    <property type="project" value="InterPro"/>
</dbReference>
<feature type="domain" description="(+)RNA virus helicase C-terminal" evidence="7">
    <location>
        <begin position="1285"/>
        <end position="1610"/>
    </location>
</feature>
<evidence type="ECO:0000256" key="1">
    <source>
        <dbReference type="ARBA" id="ARBA00022679"/>
    </source>
</evidence>
<dbReference type="InterPro" id="IPR043502">
    <property type="entry name" value="DNA/RNA_pol_sf"/>
</dbReference>
<dbReference type="InterPro" id="IPR002588">
    <property type="entry name" value="Alphavirus-like_MT_dom"/>
</dbReference>
<sequence length="2163" mass="248904">METEKQPYSPEQVSEFLNIGTGLTQPILLSLLNSNDSNPLRDTLISRINNELHFRLNSKGFIGKITISECLTTEESIRLQSSFSELDISFTNDANNTHGFAAASRKCERIILLYRLQIDTQKNSGKILVKDVGGDIVRSVALGEKNVHCCSPLLTSYDATRYSNRLYNAGKLLEKGLLKDHYSKDILTWFSKSYLTYSGNTYFCFNKSENCPVKAGGLLFLHSVYDMTLRDIGNAMDRADALVAYGSFIYSSKILTDDNGTIDWINSHYKIIRSKITNVRKKIIFGFKDDSGFSYEHDYQTYMSLLTKSQFSSDNKNYYSIELLENRNGIQFFRVNKLPFYYNKPTSHRLYLTHLNNKYMVRFPYFSYKNTDKTYSFPMKGNKLTRGIKAKDDFWYNLPNNVNWIYMTVDADVVDKTCAYVLGATEEKFRPEHIITYIRSITTRETMYTTVSKKTDLPPLDTLSALSHAIYITLYQTKYVYGKALQQAKLNVNALRTNSKPEYVLAEFDGKNNYFARFVRFILNRKSFRFDPRKFIMTPSEYIEFRTNIIGDTCIVNSNFHFGLEISDILITEELMSKQFGTQTLNMAKPDQQFSNVAPSLGVGKRILKFLRNGKSSKSSFTKNVFPEPSMKKTISAPIIPKQAPIRRKKRQAPLPPVILNPPIPEIVPGNSTTTTEQSLPLKSGKHEESDTTVSVSTQSSQQEPIYSTIIQNETPDVIKNTHESSVIYASLDFGKPTDIVPVEEVTEETPPVKPPRKKKSIDQTNCEVVYPRLGIFNEIKREVDVDGSRNECCFLAMTEDRAVDVGKLRDLISSNSKPEPSTDLYVELQPGSLAGSAVLTAFAKIYNLKITIDSDDYGKIIINPQKNSINVVRTINLALRNDHYYYLPSCKRQFPLNYHRDVMFEPMSWVATATSINQVIDVVESSYQALSNVKHPGCYLVNNLVRYCNLHSECRNNDLLRYVELLYELRTTNISICMVFEKENFDVDYLTEIRNSYPDLGFRYIDVKLNGYFVAVIHKLPSVKDIDAKLTHKNFIEHTCDEGSFVVVDSVHDIVYRCKNNEGNVLHVDHDFADMYIEIKQKPLHENINTNLIHKTPNRLVLYGSGKTTGHIENMNEICKVITSHLKSHSPTRSLSVALNSEFTEVNPIIDIIKLKYRYVFVKSEVYRSFHTDLSIEYLPDISGLDYRKNAMYECYQIWFFERTAVENQLMSAYTSFLNAVTHGVALLSNIDSTVCLLDLHSGKFIRGHNPNPPYHWGYSSIGLFNTTTLFNSKGDLVMSNVPRLTKLGVRYVVFNSASKLMHGITMTTTYGKEMVKSLKDIPITYVQGVPGAGKTQYILDSNVGKTDNMILTVTREAREDVVKRATLLGLVISEERIRTLDSVLINNKIPSQVKEVWLDEAFLVHPGQWCWLYHLTNCERLIVVGDDAQIPYINRSGLPISRQKTNGWVMKNEILSTNHRNPLDIVAWLDVTRFYNFKVTGTSTVEKSVNRVLIHGVGDLPTDSAAKYLTFTQSEKSTIMTETGFDVNTIHEYQGSQNDVIYLVRLVSKESNPIYNSLPHILVSLTRHRKKFVYFTTRDKDLTCKQITKIQSFSKLDFDKVRQPKLLGGSERIMKPDASTVLYTENKEARDVLLNSFGTGYISATYFKTTTFVAPEAPIVSNILNFDYRTLQDFVDRVFPGSSTEFREFDHEMFEYYYNRCNFSDVTVSLSLPVFKKYDRLQANLRTSIQYPLHQSQKLSLKAFFERNGQVPQLQGFIDAGAEAQRLLSDFKKLCPHSRNFKDDQIFQNINNTQEWLRTQPPGVISMIKADELFFDLNFTVYDFIIKTISKIDLEVGAEFRYKAPQTIAFQKKGINAVFCPILKEMMSRVEYSLNENIVLYNRMSPQEFSQQFSKILPPKRYQELNKFLEIDFSKYDKSQGLVILMFEALLMEWLGVPPLYIRIWIVMHRTTYIIDRNNKFSAEVEYQRKSGDAGTWRLNTIVQMAVLNRVYKLYDLFNNDLAVACFSGDDSLIFLKQQIPYLEEKTFKLECVYNLEAKILNYSVPYFCSKFLLLVDNEWIFVPDTLKLIIKLGRNDLTDYEHVECYRVSFDDNLYYYKFSYYWSYISHAINDRYNLVGEHDCIYMTLLHLVSSKENFSKLYSEQLGHVKGNFSIRPLLEI</sequence>
<dbReference type="GO" id="GO:0016556">
    <property type="term" value="P:mRNA modification"/>
    <property type="evidence" value="ECO:0007669"/>
    <property type="project" value="InterPro"/>
</dbReference>
<feature type="region of interest" description="Disordered" evidence="5">
    <location>
        <begin position="655"/>
        <end position="701"/>
    </location>
</feature>
<dbReference type="EMBL" id="HG994129">
    <property type="protein sequence ID" value="CAF1136192.1"/>
    <property type="molecule type" value="Genomic_RNA"/>
</dbReference>
<dbReference type="GO" id="GO:0006351">
    <property type="term" value="P:DNA-templated transcription"/>
    <property type="evidence" value="ECO:0007669"/>
    <property type="project" value="InterPro"/>
</dbReference>
<feature type="compositionally biased region" description="Polar residues" evidence="5">
    <location>
        <begin position="670"/>
        <end position="681"/>
    </location>
</feature>
<dbReference type="GO" id="GO:0008174">
    <property type="term" value="F:mRNA methyltransferase activity"/>
    <property type="evidence" value="ECO:0007669"/>
    <property type="project" value="UniProtKB-UniRule"/>
</dbReference>
<evidence type="ECO:0000313" key="9">
    <source>
        <dbReference type="EMBL" id="CAF1136192.1"/>
    </source>
</evidence>
<evidence type="ECO:0000256" key="5">
    <source>
        <dbReference type="SAM" id="MobiDB-lite"/>
    </source>
</evidence>
<dbReference type="InterPro" id="IPR027417">
    <property type="entry name" value="P-loop_NTPase"/>
</dbReference>
<dbReference type="PROSITE" id="PS51743">
    <property type="entry name" value="ALPHAVIRUS_MT"/>
    <property type="match status" value="1"/>
</dbReference>
<dbReference type="Pfam" id="PF01443">
    <property type="entry name" value="Viral_helicase1"/>
    <property type="match status" value="1"/>
</dbReference>
<dbReference type="InterPro" id="IPR007094">
    <property type="entry name" value="RNA-dir_pol_PSvirus"/>
</dbReference>
<keyword evidence="2" id="KW-0548">Nucleotidyltransferase</keyword>
<feature type="compositionally biased region" description="Pro residues" evidence="5">
    <location>
        <begin position="655"/>
        <end position="666"/>
    </location>
</feature>
<feature type="domain" description="Alphavirus-like MT" evidence="8">
    <location>
        <begin position="89"/>
        <end position="306"/>
    </location>
</feature>
<evidence type="ECO:0000259" key="6">
    <source>
        <dbReference type="PROSITE" id="PS50507"/>
    </source>
</evidence>
<dbReference type="GO" id="GO:0039694">
    <property type="term" value="P:viral RNA genome replication"/>
    <property type="evidence" value="ECO:0007669"/>
    <property type="project" value="InterPro"/>
</dbReference>
<dbReference type="Pfam" id="PF00978">
    <property type="entry name" value="RdRP_2"/>
    <property type="match status" value="1"/>
</dbReference>
<proteinExistence type="predicted"/>
<feature type="domain" description="RdRp catalytic" evidence="6">
    <location>
        <begin position="1908"/>
        <end position="2026"/>
    </location>
</feature>
<dbReference type="SUPFAM" id="SSF56672">
    <property type="entry name" value="DNA/RNA polymerases"/>
    <property type="match status" value="1"/>
</dbReference>
<accession>A0A8J9SW47</accession>
<dbReference type="SUPFAM" id="SSF52540">
    <property type="entry name" value="P-loop containing nucleoside triphosphate hydrolases"/>
    <property type="match status" value="1"/>
</dbReference>
<dbReference type="PROSITE" id="PS50507">
    <property type="entry name" value="RDRP_SSRNA_POS"/>
    <property type="match status" value="1"/>
</dbReference>
<reference evidence="9" key="1">
    <citation type="submission" date="2021-03" db="EMBL/GenBank/DDBJ databases">
        <authorList>
            <person name="Sharpe R S."/>
        </authorList>
    </citation>
    <scope>NUCLEOTIDE SEQUENCE</scope>
</reference>
<dbReference type="GO" id="GO:0003968">
    <property type="term" value="F:RNA-directed RNA polymerase activity"/>
    <property type="evidence" value="ECO:0007669"/>
    <property type="project" value="InterPro"/>
</dbReference>
<keyword evidence="1" id="KW-0808">Transferase</keyword>
<name>A0A8J9SW47_9VIRU</name>
<evidence type="ECO:0000256" key="2">
    <source>
        <dbReference type="ARBA" id="ARBA00022695"/>
    </source>
</evidence>
<dbReference type="GO" id="GO:0006396">
    <property type="term" value="P:RNA processing"/>
    <property type="evidence" value="ECO:0007669"/>
    <property type="project" value="InterPro"/>
</dbReference>
<keyword evidence="4" id="KW-0693">Viral RNA replication</keyword>
<dbReference type="Gene3D" id="3.40.50.300">
    <property type="entry name" value="P-loop containing nucleotide triphosphate hydrolases"/>
    <property type="match status" value="2"/>
</dbReference>